<dbReference type="Proteomes" id="UP000178501">
    <property type="component" value="Unassembled WGS sequence"/>
</dbReference>
<feature type="domain" description="NodB homology" evidence="3">
    <location>
        <begin position="1"/>
        <end position="251"/>
    </location>
</feature>
<keyword evidence="2" id="KW-0732">Signal</keyword>
<dbReference type="PROSITE" id="PS51677">
    <property type="entry name" value="NODB"/>
    <property type="match status" value="1"/>
</dbReference>
<evidence type="ECO:0000313" key="4">
    <source>
        <dbReference type="EMBL" id="OGY50249.1"/>
    </source>
</evidence>
<accession>A0A1G1YDA2</accession>
<evidence type="ECO:0000259" key="3">
    <source>
        <dbReference type="PROSITE" id="PS51677"/>
    </source>
</evidence>
<protein>
    <recommendedName>
        <fullName evidence="3">NodB homology domain-containing protein</fullName>
    </recommendedName>
</protein>
<dbReference type="EMBL" id="MHIK01000064">
    <property type="protein sequence ID" value="OGY50249.1"/>
    <property type="molecule type" value="Genomic_DNA"/>
</dbReference>
<gene>
    <name evidence="4" type="ORF">A3J65_04430</name>
</gene>
<dbReference type="Pfam" id="PF01522">
    <property type="entry name" value="Polysacc_deac_1"/>
    <property type="match status" value="1"/>
</dbReference>
<proteinExistence type="predicted"/>
<sequence length="251" mass="29789">MIFTSSWDDGDRANIRLKNLLNKYDLKGTFYINGDYLADKNNRPEIIEISRSQEIGAHTYNHSDLTRVELKKADEDIKLGKTALEELLNRPIDMFCYPYGFFNQAVKEMAKKNGFLGARTTKRFVFNRPIDFFEFGTTTQIYPYPFRKKDAIHYHGPKAVFQPLLANYPAILKYKLAFNSFFNWFNLSKNLFDYGRKNGEIFHLWGHSREIEKYGLWNDLEIFFKYIKNFKEMQYLTNSQCLKYFNENPAD</sequence>
<reference evidence="4 5" key="1">
    <citation type="journal article" date="2016" name="Nat. Commun.">
        <title>Thousands of microbial genomes shed light on interconnected biogeochemical processes in an aquifer system.</title>
        <authorList>
            <person name="Anantharaman K."/>
            <person name="Brown C.T."/>
            <person name="Hug L.A."/>
            <person name="Sharon I."/>
            <person name="Castelle C.J."/>
            <person name="Probst A.J."/>
            <person name="Thomas B.C."/>
            <person name="Singh A."/>
            <person name="Wilkins M.J."/>
            <person name="Karaoz U."/>
            <person name="Brodie E.L."/>
            <person name="Williams K.H."/>
            <person name="Hubbard S.S."/>
            <person name="Banfield J.F."/>
        </authorList>
    </citation>
    <scope>NUCLEOTIDE SEQUENCE [LARGE SCALE GENOMIC DNA]</scope>
</reference>
<dbReference type="PANTHER" id="PTHR34216">
    <property type="match status" value="1"/>
</dbReference>
<comment type="subcellular location">
    <subcellularLocation>
        <location evidence="1">Secreted</location>
    </subcellularLocation>
</comment>
<dbReference type="InterPro" id="IPR051398">
    <property type="entry name" value="Polysacch_Deacetylase"/>
</dbReference>
<dbReference type="AlphaFoldDB" id="A0A1G1YDA2"/>
<dbReference type="InterPro" id="IPR002509">
    <property type="entry name" value="NODB_dom"/>
</dbReference>
<name>A0A1G1YDA2_9BACT</name>
<organism evidence="4 5">
    <name type="scientific">Candidatus Buchananbacteria bacterium RIFCSPHIGHO2_02_FULL_45_11b</name>
    <dbReference type="NCBI Taxonomy" id="1797541"/>
    <lineage>
        <taxon>Bacteria</taxon>
        <taxon>Candidatus Buchananiibacteriota</taxon>
    </lineage>
</organism>
<dbReference type="Gene3D" id="3.20.20.370">
    <property type="entry name" value="Glycoside hydrolase/deacetylase"/>
    <property type="match status" value="1"/>
</dbReference>
<evidence type="ECO:0000313" key="5">
    <source>
        <dbReference type="Proteomes" id="UP000178501"/>
    </source>
</evidence>
<evidence type="ECO:0000256" key="2">
    <source>
        <dbReference type="ARBA" id="ARBA00022729"/>
    </source>
</evidence>
<dbReference type="GO" id="GO:0005975">
    <property type="term" value="P:carbohydrate metabolic process"/>
    <property type="evidence" value="ECO:0007669"/>
    <property type="project" value="InterPro"/>
</dbReference>
<dbReference type="GO" id="GO:0005576">
    <property type="term" value="C:extracellular region"/>
    <property type="evidence" value="ECO:0007669"/>
    <property type="project" value="UniProtKB-SubCell"/>
</dbReference>
<dbReference type="GO" id="GO:0016810">
    <property type="term" value="F:hydrolase activity, acting on carbon-nitrogen (but not peptide) bonds"/>
    <property type="evidence" value="ECO:0007669"/>
    <property type="project" value="InterPro"/>
</dbReference>
<dbReference type="PANTHER" id="PTHR34216:SF3">
    <property type="entry name" value="POLY-BETA-1,6-N-ACETYL-D-GLUCOSAMINE N-DEACETYLASE"/>
    <property type="match status" value="1"/>
</dbReference>
<dbReference type="SUPFAM" id="SSF88713">
    <property type="entry name" value="Glycoside hydrolase/deacetylase"/>
    <property type="match status" value="1"/>
</dbReference>
<comment type="caution">
    <text evidence="4">The sequence shown here is derived from an EMBL/GenBank/DDBJ whole genome shotgun (WGS) entry which is preliminary data.</text>
</comment>
<dbReference type="InterPro" id="IPR011330">
    <property type="entry name" value="Glyco_hydro/deAcase_b/a-brl"/>
</dbReference>
<evidence type="ECO:0000256" key="1">
    <source>
        <dbReference type="ARBA" id="ARBA00004613"/>
    </source>
</evidence>